<dbReference type="EMBL" id="FPLJ01000073">
    <property type="protein sequence ID" value="SGY96690.1"/>
    <property type="molecule type" value="Genomic_DNA"/>
</dbReference>
<dbReference type="RefSeq" id="WP_075473327.1">
    <property type="nucleotide sequence ID" value="NZ_CAWQZC010000016.1"/>
</dbReference>
<sequence>MNRDVTGQALEAFIAEAKKAGLDIEEYAKRAQTGIMGNAVYSWISVSEKSKVIKALNSAVDEVSKLDV</sequence>
<proteinExistence type="predicted"/>
<comment type="caution">
    <text evidence="1">The sequence shown here is derived from an EMBL/GenBank/DDBJ whole genome shotgun (WGS) entry which is preliminary data.</text>
</comment>
<organism evidence="1 2">
    <name type="scientific">Moritella viscosa</name>
    <dbReference type="NCBI Taxonomy" id="80854"/>
    <lineage>
        <taxon>Bacteria</taxon>
        <taxon>Pseudomonadati</taxon>
        <taxon>Pseudomonadota</taxon>
        <taxon>Gammaproteobacteria</taxon>
        <taxon>Alteromonadales</taxon>
        <taxon>Moritellaceae</taxon>
        <taxon>Moritella</taxon>
    </lineage>
</organism>
<dbReference type="Proteomes" id="UP000182660">
    <property type="component" value="Unassembled WGS sequence"/>
</dbReference>
<dbReference type="GeneID" id="61297767"/>
<keyword evidence="2" id="KW-1185">Reference proteome</keyword>
<evidence type="ECO:0000313" key="1">
    <source>
        <dbReference type="EMBL" id="SGY96690.1"/>
    </source>
</evidence>
<accession>A0ABY1HGU1</accession>
<protein>
    <submittedName>
        <fullName evidence="1">Uncharacterized protein</fullName>
    </submittedName>
</protein>
<evidence type="ECO:0000313" key="2">
    <source>
        <dbReference type="Proteomes" id="UP000182660"/>
    </source>
</evidence>
<reference evidence="1 2" key="1">
    <citation type="submission" date="2016-11" db="EMBL/GenBank/DDBJ databases">
        <authorList>
            <person name="Klemetsen T."/>
        </authorList>
    </citation>
    <scope>NUCLEOTIDE SEQUENCE [LARGE SCALE GENOMIC DNA]</scope>
    <source>
        <strain evidence="1">MT 2528</strain>
    </source>
</reference>
<name>A0ABY1HGU1_9GAMM</name>
<gene>
    <name evidence="1" type="ORF">MT2528_3251</name>
</gene>